<proteinExistence type="predicted"/>
<accession>A0A7G6TUF6</accession>
<dbReference type="AlphaFoldDB" id="A0A7G6TUF6"/>
<dbReference type="Gene3D" id="3.40.50.300">
    <property type="entry name" value="P-loop containing nucleotide triphosphate hydrolases"/>
    <property type="match status" value="1"/>
</dbReference>
<name>A0A7G6TUF6_9BRAD</name>
<dbReference type="InterPro" id="IPR027417">
    <property type="entry name" value="P-loop_NTPase"/>
</dbReference>
<dbReference type="EMBL" id="CP050292">
    <property type="protein sequence ID" value="QND70388.1"/>
    <property type="molecule type" value="Genomic_DNA"/>
</dbReference>
<dbReference type="SUPFAM" id="SSF52540">
    <property type="entry name" value="P-loop containing nucleoside triphosphate hydrolases"/>
    <property type="match status" value="1"/>
</dbReference>
<evidence type="ECO:0008006" key="3">
    <source>
        <dbReference type="Google" id="ProtNLM"/>
    </source>
</evidence>
<evidence type="ECO:0000313" key="2">
    <source>
        <dbReference type="Proteomes" id="UP000515291"/>
    </source>
</evidence>
<protein>
    <recommendedName>
        <fullName evidence="3">CobQ/CobB/MinD/ParA nucleotide binding domain-containing protein</fullName>
    </recommendedName>
</protein>
<evidence type="ECO:0000313" key="1">
    <source>
        <dbReference type="EMBL" id="QND70388.1"/>
    </source>
</evidence>
<dbReference type="KEGG" id="trb:HB776_03370"/>
<gene>
    <name evidence="1" type="ORF">HB776_03370</name>
</gene>
<dbReference type="Proteomes" id="UP000515291">
    <property type="component" value="Chromosome"/>
</dbReference>
<organism evidence="1 2">
    <name type="scientific">Tardiphaga robiniae</name>
    <dbReference type="NCBI Taxonomy" id="943830"/>
    <lineage>
        <taxon>Bacteria</taxon>
        <taxon>Pseudomonadati</taxon>
        <taxon>Pseudomonadota</taxon>
        <taxon>Alphaproteobacteria</taxon>
        <taxon>Hyphomicrobiales</taxon>
        <taxon>Nitrobacteraceae</taxon>
        <taxon>Tardiphaga</taxon>
    </lineage>
</organism>
<reference evidence="2" key="1">
    <citation type="journal article" date="2020" name="Mol. Plant Microbe">
        <title>Rhizobial microsymbionts of the narrowly endemic Oxytropis species growing in Kamchatka are characterized by significant genetic diversity and possess a set of genes that are associated with T3SS and T6SS secretion systems and can affect the development of symbiosis.</title>
        <authorList>
            <person name="Safronova V."/>
            <person name="Guro P."/>
            <person name="Sazanova A."/>
            <person name="Kuznetsova I."/>
            <person name="Belimov A."/>
            <person name="Yakubov V."/>
            <person name="Chirak E."/>
            <person name="Afonin A."/>
            <person name="Gogolev Y."/>
            <person name="Andronov E."/>
            <person name="Tikhonovich I."/>
        </authorList>
    </citation>
    <scope>NUCLEOTIDE SEQUENCE [LARGE SCALE GENOMIC DNA]</scope>
    <source>
        <strain evidence="2">581</strain>
    </source>
</reference>
<sequence length="259" mass="28398">MATRIYLVGGWNGGAGRTFTAAHLACGLHLQGRRTVLVRQTHSGSPLMIDPFETTLPLPCCELRLTEPYMLPPDLAVGMTTMIHHADARFISALHKLALAEVGSDGDVVVDLCSNERALNAATLRDAAAILVPARESVFEIDWAVRGFAHVRDTQRYRDFLIPTLVATIAPDSRRARQAAHLSGLLRDCDPDCDILPGDPSEVIVQVPFLDEATLAALFDERPIWQDPELQARCLAFAEAVAERANAFMTMMLEHADEC</sequence>
<dbReference type="RefSeq" id="WP_184515084.1">
    <property type="nucleotide sequence ID" value="NZ_CP050292.1"/>
</dbReference>